<dbReference type="GO" id="GO:0006396">
    <property type="term" value="P:RNA processing"/>
    <property type="evidence" value="ECO:0007669"/>
    <property type="project" value="InterPro"/>
</dbReference>
<name>A0A9D8PMQ2_9DELT</name>
<dbReference type="Gene3D" id="3.40.1280.10">
    <property type="match status" value="1"/>
</dbReference>
<dbReference type="PANTHER" id="PTHR46429">
    <property type="entry name" value="23S RRNA (GUANOSINE-2'-O-)-METHYLTRANSFERASE RLMB"/>
    <property type="match status" value="1"/>
</dbReference>
<dbReference type="GO" id="GO:0008173">
    <property type="term" value="F:RNA methyltransferase activity"/>
    <property type="evidence" value="ECO:0007669"/>
    <property type="project" value="InterPro"/>
</dbReference>
<dbReference type="Pfam" id="PF00588">
    <property type="entry name" value="SpoU_methylase"/>
    <property type="match status" value="1"/>
</dbReference>
<dbReference type="Gene3D" id="3.30.1330.30">
    <property type="match status" value="1"/>
</dbReference>
<keyword evidence="2" id="KW-0808">Transferase</keyword>
<gene>
    <name evidence="4" type="primary">rlmB</name>
    <name evidence="4" type="ORF">JW984_04775</name>
</gene>
<evidence type="ECO:0000259" key="3">
    <source>
        <dbReference type="SMART" id="SM00967"/>
    </source>
</evidence>
<evidence type="ECO:0000313" key="4">
    <source>
        <dbReference type="EMBL" id="MBN1572494.1"/>
    </source>
</evidence>
<dbReference type="GO" id="GO:0005829">
    <property type="term" value="C:cytosol"/>
    <property type="evidence" value="ECO:0007669"/>
    <property type="project" value="TreeGrafter"/>
</dbReference>
<dbReference type="InterPro" id="IPR001537">
    <property type="entry name" value="SpoU_MeTrfase"/>
</dbReference>
<dbReference type="InterPro" id="IPR013123">
    <property type="entry name" value="SpoU_subst-bd"/>
</dbReference>
<dbReference type="SUPFAM" id="SSF55315">
    <property type="entry name" value="L30e-like"/>
    <property type="match status" value="1"/>
</dbReference>
<dbReference type="InterPro" id="IPR029028">
    <property type="entry name" value="Alpha/beta_knot_MTases"/>
</dbReference>
<dbReference type="GO" id="GO:0032259">
    <property type="term" value="P:methylation"/>
    <property type="evidence" value="ECO:0007669"/>
    <property type="project" value="UniProtKB-KW"/>
</dbReference>
<reference evidence="4" key="2">
    <citation type="submission" date="2021-01" db="EMBL/GenBank/DDBJ databases">
        <authorList>
            <person name="Hahn C.R."/>
            <person name="Youssef N.H."/>
            <person name="Elshahed M."/>
        </authorList>
    </citation>
    <scope>NUCLEOTIDE SEQUENCE</scope>
    <source>
        <strain evidence="4">Zod_Metabat.24</strain>
    </source>
</reference>
<evidence type="ECO:0000313" key="5">
    <source>
        <dbReference type="Proteomes" id="UP000809273"/>
    </source>
</evidence>
<dbReference type="Pfam" id="PF08032">
    <property type="entry name" value="SpoU_sub_bind"/>
    <property type="match status" value="1"/>
</dbReference>
<dbReference type="EMBL" id="JAFGIX010000023">
    <property type="protein sequence ID" value="MBN1572494.1"/>
    <property type="molecule type" value="Genomic_DNA"/>
</dbReference>
<organism evidence="4 5">
    <name type="scientific">Candidatus Zymogenus saltonus</name>
    <dbReference type="NCBI Taxonomy" id="2844893"/>
    <lineage>
        <taxon>Bacteria</taxon>
        <taxon>Deltaproteobacteria</taxon>
        <taxon>Candidatus Zymogenia</taxon>
        <taxon>Candidatus Zymogeniales</taxon>
        <taxon>Candidatus Zymogenaceae</taxon>
        <taxon>Candidatus Zymogenus</taxon>
    </lineage>
</organism>
<dbReference type="InterPro" id="IPR029064">
    <property type="entry name" value="Ribosomal_eL30-like_sf"/>
</dbReference>
<evidence type="ECO:0000256" key="2">
    <source>
        <dbReference type="ARBA" id="ARBA00022679"/>
    </source>
</evidence>
<dbReference type="InterPro" id="IPR029026">
    <property type="entry name" value="tRNA_m1G_MTases_N"/>
</dbReference>
<dbReference type="PANTHER" id="PTHR46429:SF1">
    <property type="entry name" value="23S RRNA (GUANOSINE-2'-O-)-METHYLTRANSFERASE RLMB"/>
    <property type="match status" value="1"/>
</dbReference>
<proteinExistence type="predicted"/>
<dbReference type="SMART" id="SM00967">
    <property type="entry name" value="SpoU_sub_bind"/>
    <property type="match status" value="1"/>
</dbReference>
<comment type="caution">
    <text evidence="4">The sequence shown here is derived from an EMBL/GenBank/DDBJ whole genome shotgun (WGS) entry which is preliminary data.</text>
</comment>
<sequence>MGRKREKGGAGGGRPGGAERGVYLLEGRNVVLEGLRSGREIKKILIDAGALKGRADGKIGEIIESARGRKIPLLSTERAELDKISETGSHQGVIAEAAPRGETSLTSLLKGTRGKKKPFIVLLGEVMYEQNLGAILRTAEGAGVDAIVIPKRRTAPLSPTVARVSMGASEYVPLIRESTTSALSILRREGVMIFGVEAGAKLQYYEADLTGSAAFVFGGEDKSLTSTVRERCDEIISIPLMGKIGSLNVGVSVGIVLFERVRQEGVRGG</sequence>
<dbReference type="CDD" id="cd18103">
    <property type="entry name" value="SpoU-like_RlmB"/>
    <property type="match status" value="1"/>
</dbReference>
<dbReference type="GO" id="GO:0003723">
    <property type="term" value="F:RNA binding"/>
    <property type="evidence" value="ECO:0007669"/>
    <property type="project" value="InterPro"/>
</dbReference>
<dbReference type="SUPFAM" id="SSF75217">
    <property type="entry name" value="alpha/beta knot"/>
    <property type="match status" value="1"/>
</dbReference>
<reference evidence="4" key="1">
    <citation type="journal article" date="2021" name="Environ. Microbiol.">
        <title>Genomic characterization of three novel Desulfobacterota classes expand the metabolic and phylogenetic diversity of the phylum.</title>
        <authorList>
            <person name="Murphy C.L."/>
            <person name="Biggerstaff J."/>
            <person name="Eichhorn A."/>
            <person name="Ewing E."/>
            <person name="Shahan R."/>
            <person name="Soriano D."/>
            <person name="Stewart S."/>
            <person name="VanMol K."/>
            <person name="Walker R."/>
            <person name="Walters P."/>
            <person name="Elshahed M.S."/>
            <person name="Youssef N.H."/>
        </authorList>
    </citation>
    <scope>NUCLEOTIDE SEQUENCE</scope>
    <source>
        <strain evidence="4">Zod_Metabat.24</strain>
    </source>
</reference>
<evidence type="ECO:0000256" key="1">
    <source>
        <dbReference type="ARBA" id="ARBA00022603"/>
    </source>
</evidence>
<dbReference type="InterPro" id="IPR004441">
    <property type="entry name" value="rRNA_MeTrfase_TrmH"/>
</dbReference>
<feature type="domain" description="RNA 2-O ribose methyltransferase substrate binding" evidence="3">
    <location>
        <begin position="24"/>
        <end position="103"/>
    </location>
</feature>
<protein>
    <submittedName>
        <fullName evidence="4">23S rRNA (Guanosine(2251)-2'-O)-methyltransferase RlmB</fullName>
    </submittedName>
</protein>
<dbReference type="NCBIfam" id="TIGR00186">
    <property type="entry name" value="rRNA_methyl_3"/>
    <property type="match status" value="1"/>
</dbReference>
<accession>A0A9D8PMQ2</accession>
<dbReference type="AlphaFoldDB" id="A0A9D8PMQ2"/>
<keyword evidence="1" id="KW-0489">Methyltransferase</keyword>
<dbReference type="Proteomes" id="UP000809273">
    <property type="component" value="Unassembled WGS sequence"/>
</dbReference>